<dbReference type="CDD" id="cd08421">
    <property type="entry name" value="PBP2_LTTR_like_1"/>
    <property type="match status" value="1"/>
</dbReference>
<sequence>MIPSSLVRRVDLVTLQLFVTVCEEEHLTRAAERAGIAPSALSKRLAELEATLGTELFHRHARGMAPTASGETLLHHARSILRSVDKMGAELADHAHGLLGHVRILANISSIVEFLPEDLSDFYRANGRVRIELEERTSYAVVKGIEEGVGDIGLCVSTVDSRDLAAAPYRRDRLVLAVRRDHPLARRERVGFLDTLDYEHIGLHQDSAIYRRSAVEAAHAARDVKLRIHVPGFDAVLRMVESGLGVGLIPDRAFAVIARGMDLVAIPLTDPWAHRDLKLVSRAPASLPQATRLLRKHLLRCGSSPTANGG</sequence>
<dbReference type="GO" id="GO:0003700">
    <property type="term" value="F:DNA-binding transcription factor activity"/>
    <property type="evidence" value="ECO:0007669"/>
    <property type="project" value="InterPro"/>
</dbReference>
<proteinExistence type="inferred from homology"/>
<evidence type="ECO:0000256" key="2">
    <source>
        <dbReference type="ARBA" id="ARBA00023015"/>
    </source>
</evidence>
<dbReference type="InterPro" id="IPR036388">
    <property type="entry name" value="WH-like_DNA-bd_sf"/>
</dbReference>
<comment type="caution">
    <text evidence="6">The sequence shown here is derived from an EMBL/GenBank/DDBJ whole genome shotgun (WGS) entry which is preliminary data.</text>
</comment>
<name>A0A3A1WMT4_9HYPH</name>
<dbReference type="Gene3D" id="3.40.190.290">
    <property type="match status" value="1"/>
</dbReference>
<reference evidence="7" key="1">
    <citation type="submission" date="2018-09" db="EMBL/GenBank/DDBJ databases">
        <authorList>
            <person name="Tuo L."/>
        </authorList>
    </citation>
    <scope>NUCLEOTIDE SEQUENCE [LARGE SCALE GENOMIC DNA]</scope>
    <source>
        <strain evidence="7">M2BS4Y-1</strain>
    </source>
</reference>
<evidence type="ECO:0000256" key="1">
    <source>
        <dbReference type="ARBA" id="ARBA00009437"/>
    </source>
</evidence>
<keyword evidence="4" id="KW-0804">Transcription</keyword>
<dbReference type="InterPro" id="IPR000847">
    <property type="entry name" value="LysR_HTH_N"/>
</dbReference>
<dbReference type="RefSeq" id="WP_119541509.1">
    <property type="nucleotide sequence ID" value="NZ_QYRN01000013.1"/>
</dbReference>
<dbReference type="OrthoDB" id="9785974at2"/>
<dbReference type="Proteomes" id="UP000265750">
    <property type="component" value="Unassembled WGS sequence"/>
</dbReference>
<evidence type="ECO:0000259" key="5">
    <source>
        <dbReference type="PROSITE" id="PS50931"/>
    </source>
</evidence>
<dbReference type="PROSITE" id="PS50931">
    <property type="entry name" value="HTH_LYSR"/>
    <property type="match status" value="1"/>
</dbReference>
<dbReference type="Gene3D" id="1.10.10.10">
    <property type="entry name" value="Winged helix-like DNA-binding domain superfamily/Winged helix DNA-binding domain"/>
    <property type="match status" value="1"/>
</dbReference>
<keyword evidence="7" id="KW-1185">Reference proteome</keyword>
<evidence type="ECO:0000256" key="4">
    <source>
        <dbReference type="ARBA" id="ARBA00023163"/>
    </source>
</evidence>
<accession>A0A3A1WMT4</accession>
<evidence type="ECO:0000313" key="7">
    <source>
        <dbReference type="Proteomes" id="UP000265750"/>
    </source>
</evidence>
<dbReference type="PANTHER" id="PTHR30419:SF2">
    <property type="entry name" value="LYSR FAMILY TRANSCRIPTIONAL REGULATOR"/>
    <property type="match status" value="1"/>
</dbReference>
<gene>
    <name evidence="6" type="ORF">D3218_18220</name>
</gene>
<organism evidence="6 7">
    <name type="scientific">Aureimonas flava</name>
    <dbReference type="NCBI Taxonomy" id="2320271"/>
    <lineage>
        <taxon>Bacteria</taxon>
        <taxon>Pseudomonadati</taxon>
        <taxon>Pseudomonadota</taxon>
        <taxon>Alphaproteobacteria</taxon>
        <taxon>Hyphomicrobiales</taxon>
        <taxon>Aurantimonadaceae</taxon>
        <taxon>Aureimonas</taxon>
    </lineage>
</organism>
<dbReference type="InterPro" id="IPR005119">
    <property type="entry name" value="LysR_subst-bd"/>
</dbReference>
<dbReference type="Pfam" id="PF00126">
    <property type="entry name" value="HTH_1"/>
    <property type="match status" value="1"/>
</dbReference>
<dbReference type="EMBL" id="QYRN01000013">
    <property type="protein sequence ID" value="RIX97731.1"/>
    <property type="molecule type" value="Genomic_DNA"/>
</dbReference>
<evidence type="ECO:0000256" key="3">
    <source>
        <dbReference type="ARBA" id="ARBA00023125"/>
    </source>
</evidence>
<evidence type="ECO:0000313" key="6">
    <source>
        <dbReference type="EMBL" id="RIX97731.1"/>
    </source>
</evidence>
<dbReference type="SUPFAM" id="SSF53850">
    <property type="entry name" value="Periplasmic binding protein-like II"/>
    <property type="match status" value="1"/>
</dbReference>
<dbReference type="GO" id="GO:0003677">
    <property type="term" value="F:DNA binding"/>
    <property type="evidence" value="ECO:0007669"/>
    <property type="project" value="UniProtKB-KW"/>
</dbReference>
<dbReference type="InterPro" id="IPR036390">
    <property type="entry name" value="WH_DNA-bd_sf"/>
</dbReference>
<dbReference type="SUPFAM" id="SSF46785">
    <property type="entry name" value="Winged helix' DNA-binding domain"/>
    <property type="match status" value="1"/>
</dbReference>
<dbReference type="GO" id="GO:0005829">
    <property type="term" value="C:cytosol"/>
    <property type="evidence" value="ECO:0007669"/>
    <property type="project" value="TreeGrafter"/>
</dbReference>
<dbReference type="Pfam" id="PF03466">
    <property type="entry name" value="LysR_substrate"/>
    <property type="match status" value="1"/>
</dbReference>
<dbReference type="PANTHER" id="PTHR30419">
    <property type="entry name" value="HTH-TYPE TRANSCRIPTIONAL REGULATOR YBHD"/>
    <property type="match status" value="1"/>
</dbReference>
<dbReference type="AlphaFoldDB" id="A0A3A1WMT4"/>
<feature type="domain" description="HTH lysR-type" evidence="5">
    <location>
        <begin position="15"/>
        <end position="67"/>
    </location>
</feature>
<protein>
    <submittedName>
        <fullName evidence="6">LysR family transcriptional regulator</fullName>
    </submittedName>
</protein>
<comment type="similarity">
    <text evidence="1">Belongs to the LysR transcriptional regulatory family.</text>
</comment>
<keyword evidence="3" id="KW-0238">DNA-binding</keyword>
<dbReference type="InterPro" id="IPR050950">
    <property type="entry name" value="HTH-type_LysR_regulators"/>
</dbReference>
<dbReference type="FunFam" id="1.10.10.10:FF:000001">
    <property type="entry name" value="LysR family transcriptional regulator"/>
    <property type="match status" value="1"/>
</dbReference>
<keyword evidence="2" id="KW-0805">Transcription regulation</keyword>